<dbReference type="Pfam" id="PF01883">
    <property type="entry name" value="FeS_assembly_P"/>
    <property type="match status" value="1"/>
</dbReference>
<dbReference type="NCBIfam" id="TIGR02945">
    <property type="entry name" value="SUF_assoc"/>
    <property type="match status" value="1"/>
</dbReference>
<dbReference type="AlphaFoldDB" id="A0A1T5FUH3"/>
<feature type="domain" description="MIP18 family-like" evidence="1">
    <location>
        <begin position="11"/>
        <end position="81"/>
    </location>
</feature>
<gene>
    <name evidence="2" type="ORF">SAMN03080601_01688</name>
</gene>
<dbReference type="InterPro" id="IPR002744">
    <property type="entry name" value="MIP18-like"/>
</dbReference>
<sequence>MDNEFLGLEMEIVSAIRTVYDPEIPVNIYDLGLIYEVNVEDDGKVRIVMTLTSPNCPVADSLPEEVREVVADLKGVKEVEVNMTFDPPWSRDMLSDEALLELGLL</sequence>
<keyword evidence="3" id="KW-1185">Reference proteome</keyword>
<dbReference type="RefSeq" id="WP_079557444.1">
    <property type="nucleotide sequence ID" value="NZ_CP021904.1"/>
</dbReference>
<dbReference type="Gene3D" id="3.30.300.130">
    <property type="entry name" value="Fe-S cluster assembly (FSCA)"/>
    <property type="match status" value="1"/>
</dbReference>
<dbReference type="InterPro" id="IPR034904">
    <property type="entry name" value="FSCA_dom_sf"/>
</dbReference>
<name>A0A1T5FUH3_9BACT</name>
<evidence type="ECO:0000313" key="3">
    <source>
        <dbReference type="Proteomes" id="UP000191055"/>
    </source>
</evidence>
<proteinExistence type="predicted"/>
<dbReference type="OrthoDB" id="9805360at2"/>
<evidence type="ECO:0000259" key="1">
    <source>
        <dbReference type="Pfam" id="PF01883"/>
    </source>
</evidence>
<evidence type="ECO:0000313" key="2">
    <source>
        <dbReference type="EMBL" id="SKB99816.1"/>
    </source>
</evidence>
<accession>A0A1T5FUH3</accession>
<reference evidence="2 3" key="1">
    <citation type="submission" date="2017-02" db="EMBL/GenBank/DDBJ databases">
        <authorList>
            <person name="Peterson S.W."/>
        </authorList>
    </citation>
    <scope>NUCLEOTIDE SEQUENCE [LARGE SCALE GENOMIC DNA]</scope>
    <source>
        <strain evidence="2 3">DSM 24412</strain>
    </source>
</reference>
<dbReference type="STRING" id="889453.SAMN03080601_01688"/>
<dbReference type="PANTHER" id="PTHR42831">
    <property type="entry name" value="FE-S PROTEIN MATURATION AUXILIARY FACTOR YITW"/>
    <property type="match status" value="1"/>
</dbReference>
<dbReference type="KEGG" id="asx:CDL62_10270"/>
<dbReference type="InterPro" id="IPR052339">
    <property type="entry name" value="Fe-S_Maturation_MIP18"/>
</dbReference>
<dbReference type="InterPro" id="IPR014291">
    <property type="entry name" value="SUF_FeS_clus_asmbl-assoc"/>
</dbReference>
<dbReference type="EMBL" id="FUYV01000008">
    <property type="protein sequence ID" value="SKB99816.1"/>
    <property type="molecule type" value="Genomic_DNA"/>
</dbReference>
<dbReference type="PANTHER" id="PTHR42831:SF1">
    <property type="entry name" value="FE-S PROTEIN MATURATION AUXILIARY FACTOR YITW"/>
    <property type="match status" value="1"/>
</dbReference>
<protein>
    <submittedName>
        <fullName evidence="2">FeS assembly SUF system protein</fullName>
    </submittedName>
</protein>
<dbReference type="SUPFAM" id="SSF117916">
    <property type="entry name" value="Fe-S cluster assembly (FSCA) domain-like"/>
    <property type="match status" value="1"/>
</dbReference>
<dbReference type="Proteomes" id="UP000191055">
    <property type="component" value="Unassembled WGS sequence"/>
</dbReference>
<organism evidence="2 3">
    <name type="scientific">Alkalitalea saponilacus</name>
    <dbReference type="NCBI Taxonomy" id="889453"/>
    <lineage>
        <taxon>Bacteria</taxon>
        <taxon>Pseudomonadati</taxon>
        <taxon>Bacteroidota</taxon>
        <taxon>Bacteroidia</taxon>
        <taxon>Marinilabiliales</taxon>
        <taxon>Marinilabiliaceae</taxon>
        <taxon>Alkalitalea</taxon>
    </lineage>
</organism>